<comment type="caution">
    <text evidence="5">The sequence shown here is derived from an EMBL/GenBank/DDBJ whole genome shotgun (WGS) entry which is preliminary data.</text>
</comment>
<dbReference type="InterPro" id="IPR011711">
    <property type="entry name" value="GntR_C"/>
</dbReference>
<evidence type="ECO:0000313" key="6">
    <source>
        <dbReference type="Proteomes" id="UP000308430"/>
    </source>
</evidence>
<evidence type="ECO:0000259" key="4">
    <source>
        <dbReference type="PROSITE" id="PS50949"/>
    </source>
</evidence>
<protein>
    <submittedName>
        <fullName evidence="5">GntR family transcriptional regulator</fullName>
    </submittedName>
</protein>
<dbReference type="EMBL" id="SSOC01000008">
    <property type="protein sequence ID" value="THF61865.1"/>
    <property type="molecule type" value="Genomic_DNA"/>
</dbReference>
<dbReference type="InterPro" id="IPR036390">
    <property type="entry name" value="WH_DNA-bd_sf"/>
</dbReference>
<dbReference type="SMART" id="SM00895">
    <property type="entry name" value="FCD"/>
    <property type="match status" value="1"/>
</dbReference>
<sequence>MPSALDRLAPTRARVSSTSDQIADALRRAIADGLLPAGAMLRQDDIAARFEVSKIPVREALKRLEAEGLVRFNPHRGAVVASLSAAALAEYLEIRALLEGHAAALAAPRITDEQLAEARARLDDFACATEPARRGALNWAFHAALYQAAERPLLVEEIRALHHKVERYVAAAVERHADTEMPKTRGEHEAILAAFTRRDADAAACLTRAHVRGAGASLLPSTQDQSHQGDTR</sequence>
<dbReference type="OrthoDB" id="8680240at2"/>
<dbReference type="PRINTS" id="PR00035">
    <property type="entry name" value="HTHGNTR"/>
</dbReference>
<dbReference type="GO" id="GO:0003677">
    <property type="term" value="F:DNA binding"/>
    <property type="evidence" value="ECO:0007669"/>
    <property type="project" value="UniProtKB-KW"/>
</dbReference>
<proteinExistence type="predicted"/>
<organism evidence="5 6">
    <name type="scientific">Pseudothauera nasutitermitis</name>
    <dbReference type="NCBI Taxonomy" id="2565930"/>
    <lineage>
        <taxon>Bacteria</taxon>
        <taxon>Pseudomonadati</taxon>
        <taxon>Pseudomonadota</taxon>
        <taxon>Betaproteobacteria</taxon>
        <taxon>Rhodocyclales</taxon>
        <taxon>Zoogloeaceae</taxon>
        <taxon>Pseudothauera</taxon>
    </lineage>
</organism>
<evidence type="ECO:0000313" key="5">
    <source>
        <dbReference type="EMBL" id="THF61865.1"/>
    </source>
</evidence>
<dbReference type="SMART" id="SM00345">
    <property type="entry name" value="HTH_GNTR"/>
    <property type="match status" value="1"/>
</dbReference>
<dbReference type="Gene3D" id="1.20.120.530">
    <property type="entry name" value="GntR ligand-binding domain-like"/>
    <property type="match status" value="1"/>
</dbReference>
<dbReference type="Pfam" id="PF00392">
    <property type="entry name" value="GntR"/>
    <property type="match status" value="1"/>
</dbReference>
<accession>A0A4S4AQ54</accession>
<dbReference type="SUPFAM" id="SSF46785">
    <property type="entry name" value="Winged helix' DNA-binding domain"/>
    <property type="match status" value="1"/>
</dbReference>
<evidence type="ECO:0000256" key="3">
    <source>
        <dbReference type="ARBA" id="ARBA00023163"/>
    </source>
</evidence>
<dbReference type="GO" id="GO:0003700">
    <property type="term" value="F:DNA-binding transcription factor activity"/>
    <property type="evidence" value="ECO:0007669"/>
    <property type="project" value="InterPro"/>
</dbReference>
<evidence type="ECO:0000256" key="1">
    <source>
        <dbReference type="ARBA" id="ARBA00023015"/>
    </source>
</evidence>
<keyword evidence="1" id="KW-0805">Transcription regulation</keyword>
<keyword evidence="3" id="KW-0804">Transcription</keyword>
<keyword evidence="6" id="KW-1185">Reference proteome</keyword>
<reference evidence="5 6" key="1">
    <citation type="submission" date="2019-04" db="EMBL/GenBank/DDBJ databases">
        <title>Azoarcus nasutitermitis sp. nov. isolated from termite nest.</title>
        <authorList>
            <person name="Lin S.-Y."/>
            <person name="Hameed A."/>
            <person name="Hsu Y.-H."/>
            <person name="Young C.-C."/>
        </authorList>
    </citation>
    <scope>NUCLEOTIDE SEQUENCE [LARGE SCALE GENOMIC DNA]</scope>
    <source>
        <strain evidence="5 6">CC-YHH838</strain>
    </source>
</reference>
<dbReference type="RefSeq" id="WP_136349950.1">
    <property type="nucleotide sequence ID" value="NZ_SSOC01000008.1"/>
</dbReference>
<evidence type="ECO:0000256" key="2">
    <source>
        <dbReference type="ARBA" id="ARBA00023125"/>
    </source>
</evidence>
<dbReference type="Pfam" id="PF07729">
    <property type="entry name" value="FCD"/>
    <property type="match status" value="1"/>
</dbReference>
<dbReference type="InterPro" id="IPR036388">
    <property type="entry name" value="WH-like_DNA-bd_sf"/>
</dbReference>
<dbReference type="AlphaFoldDB" id="A0A4S4AQ54"/>
<dbReference type="Gene3D" id="1.10.10.10">
    <property type="entry name" value="Winged helix-like DNA-binding domain superfamily/Winged helix DNA-binding domain"/>
    <property type="match status" value="1"/>
</dbReference>
<dbReference type="PROSITE" id="PS50949">
    <property type="entry name" value="HTH_GNTR"/>
    <property type="match status" value="1"/>
</dbReference>
<dbReference type="InterPro" id="IPR000524">
    <property type="entry name" value="Tscrpt_reg_HTH_GntR"/>
</dbReference>
<dbReference type="InterPro" id="IPR008920">
    <property type="entry name" value="TF_FadR/GntR_C"/>
</dbReference>
<name>A0A4S4AQ54_9RHOO</name>
<dbReference type="SUPFAM" id="SSF48008">
    <property type="entry name" value="GntR ligand-binding domain-like"/>
    <property type="match status" value="1"/>
</dbReference>
<dbReference type="PANTHER" id="PTHR43537">
    <property type="entry name" value="TRANSCRIPTIONAL REGULATOR, GNTR FAMILY"/>
    <property type="match status" value="1"/>
</dbReference>
<dbReference type="Proteomes" id="UP000308430">
    <property type="component" value="Unassembled WGS sequence"/>
</dbReference>
<dbReference type="CDD" id="cd07377">
    <property type="entry name" value="WHTH_GntR"/>
    <property type="match status" value="1"/>
</dbReference>
<keyword evidence="2" id="KW-0238">DNA-binding</keyword>
<gene>
    <name evidence="5" type="ORF">E6C76_19595</name>
</gene>
<feature type="domain" description="HTH gntR-type" evidence="4">
    <location>
        <begin position="16"/>
        <end position="83"/>
    </location>
</feature>
<dbReference type="PANTHER" id="PTHR43537:SF41">
    <property type="entry name" value="TRANSCRIPTIONAL REGULATORY PROTEIN"/>
    <property type="match status" value="1"/>
</dbReference>